<dbReference type="Proteomes" id="UP000029525">
    <property type="component" value="Unassembled WGS sequence"/>
</dbReference>
<name>A0A096AA58_9BACT</name>
<proteinExistence type="predicted"/>
<gene>
    <name evidence="1" type="ORF">HMPREF0647_08255</name>
</gene>
<dbReference type="EMBL" id="JRNQ01000053">
    <property type="protein sequence ID" value="KGF44018.1"/>
    <property type="molecule type" value="Genomic_DNA"/>
</dbReference>
<protein>
    <submittedName>
        <fullName evidence="1">Uncharacterized protein</fullName>
    </submittedName>
</protein>
<reference evidence="1 2" key="1">
    <citation type="submission" date="2014-07" db="EMBL/GenBank/DDBJ databases">
        <authorList>
            <person name="McCorrison J."/>
            <person name="Sanka R."/>
            <person name="Torralba M."/>
            <person name="Gillis M."/>
            <person name="Haft D.H."/>
            <person name="Methe B."/>
            <person name="Sutton G."/>
            <person name="Nelson K.E."/>
        </authorList>
    </citation>
    <scope>NUCLEOTIDE SEQUENCE [LARGE SCALE GENOMIC DNA]</scope>
    <source>
        <strain evidence="1 2">DNF00320</strain>
    </source>
</reference>
<evidence type="ECO:0000313" key="1">
    <source>
        <dbReference type="EMBL" id="KGF44018.1"/>
    </source>
</evidence>
<organism evidence="1 2">
    <name type="scientific">Prevotella bivia DNF00320</name>
    <dbReference type="NCBI Taxonomy" id="1401068"/>
    <lineage>
        <taxon>Bacteria</taxon>
        <taxon>Pseudomonadati</taxon>
        <taxon>Bacteroidota</taxon>
        <taxon>Bacteroidia</taxon>
        <taxon>Bacteroidales</taxon>
        <taxon>Prevotellaceae</taxon>
        <taxon>Prevotella</taxon>
    </lineage>
</organism>
<dbReference type="AlphaFoldDB" id="A0A096AA58"/>
<evidence type="ECO:0000313" key="2">
    <source>
        <dbReference type="Proteomes" id="UP000029525"/>
    </source>
</evidence>
<sequence length="919" mass="107551">MEQRTADISKTQYDILRKNPVFFLKSHENIWEDYHGEEHDDSMWVSVDRELNISTEAKKFANRYLGYALCIIDKAAPKTDEEEKVVSPDQLIMSFHAVDTNNVNDWIYIINCFVIRSQNHEDKYAFTELLWALCKLHFNKQVFIEALSKYPEQIVPFLLSHIQKIGRCLSYNKQVALQSVCSAYHFDYKIYSPEISRQAFACVEHDKLDFNNLNIFSIVDAVFDKELNDNNLKGAQENPLLMLRHWIETPESLSKYDLLINTIPLVNEELRLTFVKRYFHDIRNGQIGFDIHILEKIKDNRFEDFIRYRCCIKSPTETVVLTVPLLCDNLITLYNSKGATFQSFDGVLDFAMTRCDTTHPSIDFQIDRFIPTCDHGAVYNRDTFKGFIDYSLVRKLDEKLLSEAHLTAVIVHLLDKYGHRQIYPVCKYGDGTKIPDEIFSQCNKERTKKGSSGEEVAYHFDCYTYKLYNDRWTVPSEQISTVNKLMKEPLPESPGSKEEVTVTLDMTSLTLLKQYIETLPDKYQTLEDGEFVVPSYDKNSLSKDDDLYLIQEFSQILRMRIFPQKGALVGSKFDVFGYWAEIRKTLPDNVFKEGEVYKKARQEYIEKEREEVCRRTINSLKKELDTNPNDEGCFELPYDRQILSRMLQRFYFSSSFAEGDTSDRHEFLRPEYFGKFKPFCAPTLADDTNPAINLPFFWCRGKECFHNNLRNQTLEEESNWRHYTLFHMTEIMGYPKLHITEGGYEPDNVVRQFIAITNKVMQKFKRLKCRSCGHLLFTDKSSGFNRYNYYACANPACPEIAKPIYLNFCFHCKKGLIDSRDSKRCPNGWYICPSCLSCCDDAQYERLAQRYLVSNRPVPPRIESMRGHGHNDKGLYFCPKCGGEIEKVDDGHGRMMSVCKNCHTDYSTDPYEYNWYQQY</sequence>
<comment type="caution">
    <text evidence="1">The sequence shown here is derived from an EMBL/GenBank/DDBJ whole genome shotgun (WGS) entry which is preliminary data.</text>
</comment>
<accession>A0A096AA58</accession>